<reference evidence="2 3" key="1">
    <citation type="submission" date="2016-09" db="EMBL/GenBank/DDBJ databases">
        <title>The draft genome of Dichanthelium oligosanthes: A C3 panicoid grass species.</title>
        <authorList>
            <person name="Studer A.J."/>
            <person name="Schnable J.C."/>
            <person name="Brutnell T.P."/>
        </authorList>
    </citation>
    <scope>NUCLEOTIDE SEQUENCE [LARGE SCALE GENOMIC DNA]</scope>
    <source>
        <strain evidence="3">cv. Kellogg 1175</strain>
        <tissue evidence="2">Leaf</tissue>
    </source>
</reference>
<gene>
    <name evidence="2" type="ORF">BAE44_0024238</name>
</gene>
<dbReference type="AlphaFoldDB" id="A0A1E5UPJ2"/>
<accession>A0A1E5UPJ2</accession>
<dbReference type="Proteomes" id="UP000095767">
    <property type="component" value="Unassembled WGS sequence"/>
</dbReference>
<organism evidence="2 3">
    <name type="scientific">Dichanthelium oligosanthes</name>
    <dbReference type="NCBI Taxonomy" id="888268"/>
    <lineage>
        <taxon>Eukaryota</taxon>
        <taxon>Viridiplantae</taxon>
        <taxon>Streptophyta</taxon>
        <taxon>Embryophyta</taxon>
        <taxon>Tracheophyta</taxon>
        <taxon>Spermatophyta</taxon>
        <taxon>Magnoliopsida</taxon>
        <taxon>Liliopsida</taxon>
        <taxon>Poales</taxon>
        <taxon>Poaceae</taxon>
        <taxon>PACMAD clade</taxon>
        <taxon>Panicoideae</taxon>
        <taxon>Panicodae</taxon>
        <taxon>Paniceae</taxon>
        <taxon>Dichantheliinae</taxon>
        <taxon>Dichanthelium</taxon>
    </lineage>
</organism>
<evidence type="ECO:0000259" key="1">
    <source>
        <dbReference type="Pfam" id="PF24758"/>
    </source>
</evidence>
<sequence length="55" mass="6176">LKILGHLTDNISRLELGTTVFEGLHNVRMATVMRIVKVLALRLDNLRLDLCCSEA</sequence>
<protein>
    <recommendedName>
        <fullName evidence="1">F-box/LRR-repeat protein 15/At3g58940/PEG3-like LRR domain-containing protein</fullName>
    </recommendedName>
</protein>
<dbReference type="InterPro" id="IPR055411">
    <property type="entry name" value="LRR_FXL15/At3g58940/PEG3-like"/>
</dbReference>
<evidence type="ECO:0000313" key="2">
    <source>
        <dbReference type="EMBL" id="OEL14745.1"/>
    </source>
</evidence>
<evidence type="ECO:0000313" key="3">
    <source>
        <dbReference type="Proteomes" id="UP000095767"/>
    </source>
</evidence>
<proteinExistence type="predicted"/>
<comment type="caution">
    <text evidence="2">The sequence shown here is derived from an EMBL/GenBank/DDBJ whole genome shotgun (WGS) entry which is preliminary data.</text>
</comment>
<keyword evidence="3" id="KW-1185">Reference proteome</keyword>
<feature type="non-terminal residue" evidence="2">
    <location>
        <position position="1"/>
    </location>
</feature>
<dbReference type="Pfam" id="PF24758">
    <property type="entry name" value="LRR_At5g56370"/>
    <property type="match status" value="1"/>
</dbReference>
<name>A0A1E5UPJ2_9POAL</name>
<feature type="domain" description="F-box/LRR-repeat protein 15/At3g58940/PEG3-like LRR" evidence="1">
    <location>
        <begin position="1"/>
        <end position="45"/>
    </location>
</feature>
<dbReference type="EMBL" id="LWDX02069126">
    <property type="protein sequence ID" value="OEL14745.1"/>
    <property type="molecule type" value="Genomic_DNA"/>
</dbReference>